<comment type="function">
    <text evidence="5">Functions as an E3 ubiquitin ligase.</text>
</comment>
<dbReference type="Gene3D" id="1.25.10.10">
    <property type="entry name" value="Leucine-rich Repeat Variant"/>
    <property type="match status" value="2"/>
</dbReference>
<dbReference type="CDD" id="cd16664">
    <property type="entry name" value="RING-Ubox_PUB"/>
    <property type="match status" value="1"/>
</dbReference>
<evidence type="ECO:0000256" key="5">
    <source>
        <dbReference type="RuleBase" id="RU369093"/>
    </source>
</evidence>
<evidence type="ECO:0000256" key="3">
    <source>
        <dbReference type="ARBA" id="ARBA00022679"/>
    </source>
</evidence>
<dbReference type="PANTHER" id="PTHR22849">
    <property type="entry name" value="WDSAM1 PROTEIN"/>
    <property type="match status" value="1"/>
</dbReference>
<feature type="domain" description="U-box" evidence="6">
    <location>
        <begin position="42"/>
        <end position="116"/>
    </location>
</feature>
<dbReference type="Gene3D" id="3.30.40.10">
    <property type="entry name" value="Zinc/RING finger domain, C3HC4 (zinc finger)"/>
    <property type="match status" value="1"/>
</dbReference>
<evidence type="ECO:0000256" key="1">
    <source>
        <dbReference type="ARBA" id="ARBA00000900"/>
    </source>
</evidence>
<keyword evidence="4 5" id="KW-0833">Ubl conjugation pathway</keyword>
<dbReference type="InterPro" id="IPR003613">
    <property type="entry name" value="Ubox_domain"/>
</dbReference>
<evidence type="ECO:0000313" key="8">
    <source>
        <dbReference type="Proteomes" id="UP001055439"/>
    </source>
</evidence>
<dbReference type="GO" id="GO:0016567">
    <property type="term" value="P:protein ubiquitination"/>
    <property type="evidence" value="ECO:0007669"/>
    <property type="project" value="UniProtKB-UniRule"/>
</dbReference>
<evidence type="ECO:0000259" key="6">
    <source>
        <dbReference type="PROSITE" id="PS51698"/>
    </source>
</evidence>
<evidence type="ECO:0000256" key="4">
    <source>
        <dbReference type="ARBA" id="ARBA00022786"/>
    </source>
</evidence>
<keyword evidence="3 5" id="KW-0808">Transferase</keyword>
<dbReference type="AlphaFoldDB" id="A0A9E7F2L8"/>
<dbReference type="SMART" id="SM00504">
    <property type="entry name" value="Ubox"/>
    <property type="match status" value="1"/>
</dbReference>
<dbReference type="SUPFAM" id="SSF57850">
    <property type="entry name" value="RING/U-box"/>
    <property type="match status" value="1"/>
</dbReference>
<dbReference type="Pfam" id="PF25598">
    <property type="entry name" value="ARM_PUB"/>
    <property type="match status" value="1"/>
</dbReference>
<protein>
    <recommendedName>
        <fullName evidence="5 6">U-box domain-containing protein</fullName>
        <ecNumber evidence="5">2.3.2.27</ecNumber>
    </recommendedName>
    <alternativeName>
        <fullName evidence="5">RING-type E3 ubiquitin transferase PUB</fullName>
    </alternativeName>
</protein>
<organism evidence="7 8">
    <name type="scientific">Musa troglodytarum</name>
    <name type="common">fe'i banana</name>
    <dbReference type="NCBI Taxonomy" id="320322"/>
    <lineage>
        <taxon>Eukaryota</taxon>
        <taxon>Viridiplantae</taxon>
        <taxon>Streptophyta</taxon>
        <taxon>Embryophyta</taxon>
        <taxon>Tracheophyta</taxon>
        <taxon>Spermatophyta</taxon>
        <taxon>Magnoliopsida</taxon>
        <taxon>Liliopsida</taxon>
        <taxon>Zingiberales</taxon>
        <taxon>Musaceae</taxon>
        <taxon>Musa</taxon>
    </lineage>
</organism>
<evidence type="ECO:0000313" key="7">
    <source>
        <dbReference type="EMBL" id="URD88660.1"/>
    </source>
</evidence>
<gene>
    <name evidence="7" type="ORF">MUK42_28390</name>
</gene>
<dbReference type="OrthoDB" id="10064100at2759"/>
<dbReference type="InterPro" id="IPR011989">
    <property type="entry name" value="ARM-like"/>
</dbReference>
<dbReference type="FunFam" id="3.30.40.10:FF:000442">
    <property type="entry name" value="RING-type E3 ubiquitin transferase"/>
    <property type="match status" value="1"/>
</dbReference>
<dbReference type="PANTHER" id="PTHR22849:SF103">
    <property type="entry name" value="U-BOX DOMAIN-CONTAINING PROTEIN"/>
    <property type="match status" value="1"/>
</dbReference>
<dbReference type="SUPFAM" id="SSF48371">
    <property type="entry name" value="ARM repeat"/>
    <property type="match status" value="1"/>
</dbReference>
<evidence type="ECO:0000256" key="2">
    <source>
        <dbReference type="ARBA" id="ARBA00004906"/>
    </source>
</evidence>
<reference evidence="7" key="1">
    <citation type="submission" date="2022-05" db="EMBL/GenBank/DDBJ databases">
        <title>The Musa troglodytarum L. genome provides insights into the mechanism of non-climacteric behaviour and enrichment of carotenoids.</title>
        <authorList>
            <person name="Wang J."/>
        </authorList>
    </citation>
    <scope>NUCLEOTIDE SEQUENCE</scope>
    <source>
        <tissue evidence="7">Leaf</tissue>
    </source>
</reference>
<dbReference type="InterPro" id="IPR045210">
    <property type="entry name" value="RING-Ubox_PUB"/>
</dbReference>
<comment type="pathway">
    <text evidence="2 5">Protein modification; protein ubiquitination.</text>
</comment>
<dbReference type="InterPro" id="IPR045185">
    <property type="entry name" value="PUB22/23/24-like"/>
</dbReference>
<dbReference type="Proteomes" id="UP001055439">
    <property type="component" value="Chromosome 2"/>
</dbReference>
<dbReference type="InterPro" id="IPR016024">
    <property type="entry name" value="ARM-type_fold"/>
</dbReference>
<name>A0A9E7F2L8_9LILI</name>
<dbReference type="InterPro" id="IPR013083">
    <property type="entry name" value="Znf_RING/FYVE/PHD"/>
</dbReference>
<proteinExistence type="predicted"/>
<accession>A0A9E7F2L8</accession>
<dbReference type="EMBL" id="CP097504">
    <property type="protein sequence ID" value="URD88660.1"/>
    <property type="molecule type" value="Genomic_DNA"/>
</dbReference>
<dbReference type="GO" id="GO:0061630">
    <property type="term" value="F:ubiquitin protein ligase activity"/>
    <property type="evidence" value="ECO:0007669"/>
    <property type="project" value="UniProtKB-UniRule"/>
</dbReference>
<dbReference type="EC" id="2.3.2.27" evidence="5"/>
<keyword evidence="8" id="KW-1185">Reference proteome</keyword>
<sequence length="449" mass="48188">MPMCLHQLSTIEASELLLWTSKPKLPCLLRLSLAERGETQMSIPHLFRCPISLDLFTDPVTLSTGQTYDRPCIERWLADGNLTCPVTMQRLSDASFVPNHTLRHLIDQWLIAGAADFHCRTKPTRPVNDNELSLAAVKQKLQSPDMASAAKLQALGKVRALAVESDIGQACLIQLGFLPLLLQLLFRAPWPADSELIEVALDCVLSFSPASPLDSLNMLTDSSNLDSLMLLLDQGSTRIKTSLCHLLEVIATSPATQEPSLIVGQSPRVLQALVFLAQDKPSGAASEAAVRAIAGLCSSEANRGNAIREGAVDGIVSYLSSPAGKTDARASAALELLLGHEEGKRAAVRNPNAIPLLVKMVFEVPSDHKGGEHAVGSLLRVCCDSTPATTQAVDAGVVMQLLLLLQSQCSSRAKAKARALLKLVKSMQEVASATSTSDLKPCFAQHKPF</sequence>
<dbReference type="PROSITE" id="PS51698">
    <property type="entry name" value="U_BOX"/>
    <property type="match status" value="1"/>
</dbReference>
<comment type="catalytic activity">
    <reaction evidence="1 5">
        <text>S-ubiquitinyl-[E2 ubiquitin-conjugating enzyme]-L-cysteine + [acceptor protein]-L-lysine = [E2 ubiquitin-conjugating enzyme]-L-cysteine + N(6)-ubiquitinyl-[acceptor protein]-L-lysine.</text>
        <dbReference type="EC" id="2.3.2.27"/>
    </reaction>
</comment>
<dbReference type="Pfam" id="PF04564">
    <property type="entry name" value="U-box"/>
    <property type="match status" value="1"/>
</dbReference>
<dbReference type="InterPro" id="IPR058678">
    <property type="entry name" value="ARM_PUB"/>
</dbReference>